<gene>
    <name evidence="1" type="ORF">L2E82_28768</name>
</gene>
<dbReference type="Proteomes" id="UP001055811">
    <property type="component" value="Linkage Group LG05"/>
</dbReference>
<organism evidence="1 2">
    <name type="scientific">Cichorium intybus</name>
    <name type="common">Chicory</name>
    <dbReference type="NCBI Taxonomy" id="13427"/>
    <lineage>
        <taxon>Eukaryota</taxon>
        <taxon>Viridiplantae</taxon>
        <taxon>Streptophyta</taxon>
        <taxon>Embryophyta</taxon>
        <taxon>Tracheophyta</taxon>
        <taxon>Spermatophyta</taxon>
        <taxon>Magnoliopsida</taxon>
        <taxon>eudicotyledons</taxon>
        <taxon>Gunneridae</taxon>
        <taxon>Pentapetalae</taxon>
        <taxon>asterids</taxon>
        <taxon>campanulids</taxon>
        <taxon>Asterales</taxon>
        <taxon>Asteraceae</taxon>
        <taxon>Cichorioideae</taxon>
        <taxon>Cichorieae</taxon>
        <taxon>Cichoriinae</taxon>
        <taxon>Cichorium</taxon>
    </lineage>
</organism>
<evidence type="ECO:0000313" key="1">
    <source>
        <dbReference type="EMBL" id="KAI3738681.1"/>
    </source>
</evidence>
<accession>A0ACB9CWT0</accession>
<keyword evidence="2" id="KW-1185">Reference proteome</keyword>
<reference evidence="2" key="1">
    <citation type="journal article" date="2022" name="Mol. Ecol. Resour.">
        <title>The genomes of chicory, endive, great burdock and yacon provide insights into Asteraceae palaeo-polyploidization history and plant inulin production.</title>
        <authorList>
            <person name="Fan W."/>
            <person name="Wang S."/>
            <person name="Wang H."/>
            <person name="Wang A."/>
            <person name="Jiang F."/>
            <person name="Liu H."/>
            <person name="Zhao H."/>
            <person name="Xu D."/>
            <person name="Zhang Y."/>
        </authorList>
    </citation>
    <scope>NUCLEOTIDE SEQUENCE [LARGE SCALE GENOMIC DNA]</scope>
    <source>
        <strain evidence="2">cv. Punajuju</strain>
    </source>
</reference>
<protein>
    <submittedName>
        <fullName evidence="1">Uncharacterized protein</fullName>
    </submittedName>
</protein>
<dbReference type="EMBL" id="CM042013">
    <property type="protein sequence ID" value="KAI3738681.1"/>
    <property type="molecule type" value="Genomic_DNA"/>
</dbReference>
<proteinExistence type="predicted"/>
<reference evidence="1 2" key="2">
    <citation type="journal article" date="2022" name="Mol. Ecol. Resour.">
        <title>The genomes of chicory, endive, great burdock and yacon provide insights into Asteraceae paleo-polyploidization history and plant inulin production.</title>
        <authorList>
            <person name="Fan W."/>
            <person name="Wang S."/>
            <person name="Wang H."/>
            <person name="Wang A."/>
            <person name="Jiang F."/>
            <person name="Liu H."/>
            <person name="Zhao H."/>
            <person name="Xu D."/>
            <person name="Zhang Y."/>
        </authorList>
    </citation>
    <scope>NUCLEOTIDE SEQUENCE [LARGE SCALE GENOMIC DNA]</scope>
    <source>
        <strain evidence="2">cv. Punajuju</strain>
        <tissue evidence="1">Leaves</tissue>
    </source>
</reference>
<sequence length="231" mass="25463">MNMLMLLRSDCALEKEEGCIHQLQSKAVKGKEFVVVVVEGGIATPHRRHHPTSRLQPALNCSIEISLPRLSLPRMDTVGFRIEELEMQLSNEKEECKRKFLGQKVVFKDSGNSLVLGFADVVIMDGIHTSVIKFEIPPAPLSVIATAEAYIFAISSPILPPPSTVLTLALLLIFVPAILVQFSFTVIARLHDSYNHDTALLEAAMAPTDEYEDDSEVVKAEDRLSLSVGII</sequence>
<name>A0ACB9CWT0_CICIN</name>
<comment type="caution">
    <text evidence="1">The sequence shown here is derived from an EMBL/GenBank/DDBJ whole genome shotgun (WGS) entry which is preliminary data.</text>
</comment>
<evidence type="ECO:0000313" key="2">
    <source>
        <dbReference type="Proteomes" id="UP001055811"/>
    </source>
</evidence>